<name>F2NT71_TRES6</name>
<protein>
    <submittedName>
        <fullName evidence="1">Uncharacterized protein</fullName>
    </submittedName>
</protein>
<dbReference type="KEGG" id="tsu:Tresu_1771"/>
<dbReference type="Proteomes" id="UP000006852">
    <property type="component" value="Chromosome"/>
</dbReference>
<proteinExistence type="predicted"/>
<evidence type="ECO:0000313" key="2">
    <source>
        <dbReference type="Proteomes" id="UP000006852"/>
    </source>
</evidence>
<dbReference type="GeneID" id="302998913"/>
<organism evidence="1 2">
    <name type="scientific">Treponema succinifaciens (strain ATCC 33096 / DSM 2489 / 6091)</name>
    <dbReference type="NCBI Taxonomy" id="869209"/>
    <lineage>
        <taxon>Bacteria</taxon>
        <taxon>Pseudomonadati</taxon>
        <taxon>Spirochaetota</taxon>
        <taxon>Spirochaetia</taxon>
        <taxon>Spirochaetales</taxon>
        <taxon>Treponemataceae</taxon>
        <taxon>Treponema</taxon>
    </lineage>
</organism>
<reference evidence="1 2" key="1">
    <citation type="journal article" date="2011" name="Stand. Genomic Sci.">
        <title>Complete genome sequence of Treponema succinifaciens type strain (6091).</title>
        <authorList>
            <person name="Han C."/>
            <person name="Gronow S."/>
            <person name="Teshima H."/>
            <person name="Lapidus A."/>
            <person name="Nolan M."/>
            <person name="Lucas S."/>
            <person name="Hammon N."/>
            <person name="Deshpande S."/>
            <person name="Cheng J.F."/>
            <person name="Zeytun A."/>
            <person name="Tapia R."/>
            <person name="Goodwin L."/>
            <person name="Pitluck S."/>
            <person name="Liolios K."/>
            <person name="Pagani I."/>
            <person name="Ivanova N."/>
            <person name="Mavromatis K."/>
            <person name="Mikhailova N."/>
            <person name="Huntemann M."/>
            <person name="Pati A."/>
            <person name="Chen A."/>
            <person name="Palaniappan K."/>
            <person name="Land M."/>
            <person name="Hauser L."/>
            <person name="Brambilla E.M."/>
            <person name="Rohde M."/>
            <person name="Goker M."/>
            <person name="Woyke T."/>
            <person name="Bristow J."/>
            <person name="Eisen J.A."/>
            <person name="Markowitz V."/>
            <person name="Hugenholtz P."/>
            <person name="Kyrpides N.C."/>
            <person name="Klenk H.P."/>
            <person name="Detter J.C."/>
        </authorList>
    </citation>
    <scope>NUCLEOTIDE SEQUENCE [LARGE SCALE GENOMIC DNA]</scope>
    <source>
        <strain evidence="2">ATCC 33096 / DSM 2489 / 6091</strain>
    </source>
</reference>
<dbReference type="STRING" id="869209.Tresu_1771"/>
<dbReference type="AlphaFoldDB" id="F2NT71"/>
<accession>F2NT71</accession>
<dbReference type="EMBL" id="CP002631">
    <property type="protein sequence ID" value="AEB14662.1"/>
    <property type="molecule type" value="Genomic_DNA"/>
</dbReference>
<keyword evidence="2" id="KW-1185">Reference proteome</keyword>
<reference evidence="2" key="2">
    <citation type="submission" date="2011-04" db="EMBL/GenBank/DDBJ databases">
        <title>The complete genome of chromosome of Treponema succinifaciens DSM 2489.</title>
        <authorList>
            <person name="Lucas S."/>
            <person name="Copeland A."/>
            <person name="Lapidus A."/>
            <person name="Bruce D."/>
            <person name="Goodwin L."/>
            <person name="Pitluck S."/>
            <person name="Peters L."/>
            <person name="Kyrpides N."/>
            <person name="Mavromatis K."/>
            <person name="Ivanova N."/>
            <person name="Ovchinnikova G."/>
            <person name="Teshima H."/>
            <person name="Detter J.C."/>
            <person name="Tapia R."/>
            <person name="Han C."/>
            <person name="Land M."/>
            <person name="Hauser L."/>
            <person name="Markowitz V."/>
            <person name="Cheng J.-F."/>
            <person name="Hugenholtz P."/>
            <person name="Woyke T."/>
            <person name="Wu D."/>
            <person name="Gronow S."/>
            <person name="Wellnitz S."/>
            <person name="Brambilla E."/>
            <person name="Klenk H.-P."/>
            <person name="Eisen J.A."/>
        </authorList>
    </citation>
    <scope>NUCLEOTIDE SEQUENCE [LARGE SCALE GENOMIC DNA]</scope>
    <source>
        <strain evidence="2">ATCC 33096 / DSM 2489 / 6091</strain>
    </source>
</reference>
<dbReference type="RefSeq" id="WP_013701943.1">
    <property type="nucleotide sequence ID" value="NC_015385.1"/>
</dbReference>
<evidence type="ECO:0000313" key="1">
    <source>
        <dbReference type="EMBL" id="AEB14662.1"/>
    </source>
</evidence>
<sequence length="68" mass="7945">MKIKENEILKAKCNNCESAYWEYGKLCPWRSLSGDYCFDGMTAEEAHREISKHVDDFQTEIARGLVRE</sequence>
<gene>
    <name evidence="1" type="ordered locus">Tresu_1771</name>
</gene>
<dbReference type="HOGENOM" id="CLU_2792813_0_0_12"/>